<gene>
    <name evidence="2" type="ORF">BHE90_004376</name>
</gene>
<sequence>MVIRYHPDGITSKSSFNLLWHQAILQPSVEQVIGIENASSNQHLLCSKNLRLAMSQVDPSSMAQDSQVEELLKDLDLPLKQDPKAEKRQLLTFDNPHSCEHCRDDFVQINQEHTVIHCPCGWSGKGTASSPEYRACGGCGKLHDNEVLREYSASLQYGLKDGASAARSGCLFYEFFVSEFPVKDVVRVLNKRHSWDTIEHLLTVGKFYLEWSLTTLENVPEGCSIRWGLSTKSVHYVGGALRMWAIPGDGASKFIDSRPYESNVDSNASWDFARRCLDKCRESHGRCRERLTDTSDTRLRQGGGSVGSEWTDMANIPSRLLDVRPGTESHIRLINVDSLSDDEKAVLCSTGFVALSYCWGGQQSLTLSKSGSEHLYDSFSPEKLPKTIQDAVRIVRNLGLRYLWVDALCIQQDSDEDKTAEISRMETYYGSATVTICAAAASSAEQGFLFNRKSPSFKRGPFRIPLRNTNGTDEGHVYLLLEAEAPPEPTATRGWAMQESLLSRRILIYSQRQLYWSCSTSMCGCGGDIVSMEDKVSGSEASLVNDIYPIGASLQLPTTNQWQILLMNYTTRQLGFPSDKLLAISALVSHVWDVSKERNEEPAYIAGLLVNLSNRMSFLIQLQWRVLDPSKSSRASVYRAPSWSWAAIEGPIWNHASWDDRSNSKPPDEAVIESYSVQLVHENLPFGSVSGAHMVIQARMRGLCECIDIPDLPLFIRTSSSQWPFINLFPDTEEDTRAIKEVIETKGDSGDEISLLLLQESNGIIVSPTASGDMVRIGVFIIEEVKVPDDTCRKIVFETCIPTSIRLV</sequence>
<dbReference type="InterPro" id="IPR010730">
    <property type="entry name" value="HET"/>
</dbReference>
<dbReference type="Proteomes" id="UP000287124">
    <property type="component" value="Unassembled WGS sequence"/>
</dbReference>
<dbReference type="PANTHER" id="PTHR33112">
    <property type="entry name" value="DOMAIN PROTEIN, PUTATIVE-RELATED"/>
    <property type="match status" value="1"/>
</dbReference>
<accession>A0A430LZJ6</accession>
<evidence type="ECO:0000313" key="3">
    <source>
        <dbReference type="Proteomes" id="UP000287124"/>
    </source>
</evidence>
<dbReference type="Pfam" id="PF06985">
    <property type="entry name" value="HET"/>
    <property type="match status" value="1"/>
</dbReference>
<evidence type="ECO:0000313" key="2">
    <source>
        <dbReference type="EMBL" id="RTE81094.1"/>
    </source>
</evidence>
<proteinExistence type="predicted"/>
<dbReference type="EMBL" id="MIKF01000046">
    <property type="protein sequence ID" value="RTE81094.1"/>
    <property type="molecule type" value="Genomic_DNA"/>
</dbReference>
<evidence type="ECO:0000259" key="1">
    <source>
        <dbReference type="Pfam" id="PF06985"/>
    </source>
</evidence>
<organism evidence="2 3">
    <name type="scientific">Fusarium euwallaceae</name>
    <dbReference type="NCBI Taxonomy" id="1147111"/>
    <lineage>
        <taxon>Eukaryota</taxon>
        <taxon>Fungi</taxon>
        <taxon>Dikarya</taxon>
        <taxon>Ascomycota</taxon>
        <taxon>Pezizomycotina</taxon>
        <taxon>Sordariomycetes</taxon>
        <taxon>Hypocreomycetidae</taxon>
        <taxon>Hypocreales</taxon>
        <taxon>Nectriaceae</taxon>
        <taxon>Fusarium</taxon>
        <taxon>Fusarium solani species complex</taxon>
    </lineage>
</organism>
<dbReference type="PANTHER" id="PTHR33112:SF16">
    <property type="entry name" value="HETEROKARYON INCOMPATIBILITY DOMAIN-CONTAINING PROTEIN"/>
    <property type="match status" value="1"/>
</dbReference>
<protein>
    <recommendedName>
        <fullName evidence="1">Heterokaryon incompatibility domain-containing protein</fullName>
    </recommendedName>
</protein>
<dbReference type="AlphaFoldDB" id="A0A430LZJ6"/>
<reference evidence="2 3" key="1">
    <citation type="submission" date="2017-06" db="EMBL/GenBank/DDBJ databases">
        <title>Comparative genomic analysis of Ambrosia Fusariam Clade fungi.</title>
        <authorList>
            <person name="Stajich J.E."/>
            <person name="Carrillo J."/>
            <person name="Kijimoto T."/>
            <person name="Eskalen A."/>
            <person name="O'Donnell K."/>
            <person name="Kasson M."/>
        </authorList>
    </citation>
    <scope>NUCLEOTIDE SEQUENCE [LARGE SCALE GENOMIC DNA]</scope>
    <source>
        <strain evidence="2 3">UCR1854</strain>
    </source>
</reference>
<keyword evidence="3" id="KW-1185">Reference proteome</keyword>
<name>A0A430LZJ6_9HYPO</name>
<feature type="domain" description="Heterokaryon incompatibility" evidence="1">
    <location>
        <begin position="352"/>
        <end position="499"/>
    </location>
</feature>
<comment type="caution">
    <text evidence="2">The sequence shown here is derived from an EMBL/GenBank/DDBJ whole genome shotgun (WGS) entry which is preliminary data.</text>
</comment>